<keyword evidence="14" id="KW-0697">Rotamase</keyword>
<evidence type="ECO:0000256" key="8">
    <source>
        <dbReference type="ARBA" id="ARBA00023186"/>
    </source>
</evidence>
<dbReference type="AlphaFoldDB" id="A0A317FCI1"/>
<protein>
    <recommendedName>
        <fullName evidence="2">Parvulin-like PPIase</fullName>
    </recommendedName>
    <alternativeName>
        <fullName evidence="9">Peptidyl-prolyl cis-trans isomerase plp</fullName>
    </alternativeName>
    <alternativeName>
        <fullName evidence="12">Periplasmic chaperone PpiD</fullName>
    </alternativeName>
    <alternativeName>
        <fullName evidence="13">Periplasmic folding chaperone</fullName>
    </alternativeName>
    <alternativeName>
        <fullName evidence="10">Rotamase plp</fullName>
    </alternativeName>
</protein>
<dbReference type="RefSeq" id="WP_109870926.1">
    <property type="nucleotide sequence ID" value="NZ_QGNA01000003.1"/>
</dbReference>
<dbReference type="PROSITE" id="PS50198">
    <property type="entry name" value="PPIC_PPIASE_2"/>
    <property type="match status" value="1"/>
</dbReference>
<dbReference type="PANTHER" id="PTHR47529">
    <property type="entry name" value="PEPTIDYL-PROLYL CIS-TRANS ISOMERASE D"/>
    <property type="match status" value="1"/>
</dbReference>
<dbReference type="GO" id="GO:0003755">
    <property type="term" value="F:peptidyl-prolyl cis-trans isomerase activity"/>
    <property type="evidence" value="ECO:0007669"/>
    <property type="project" value="UniProtKB-KW"/>
</dbReference>
<evidence type="ECO:0000313" key="17">
    <source>
        <dbReference type="EMBL" id="PWS36132.1"/>
    </source>
</evidence>
<evidence type="ECO:0000256" key="10">
    <source>
        <dbReference type="ARBA" id="ARBA00031484"/>
    </source>
</evidence>
<evidence type="ECO:0000313" key="18">
    <source>
        <dbReference type="Proteomes" id="UP000245765"/>
    </source>
</evidence>
<evidence type="ECO:0000256" key="2">
    <source>
        <dbReference type="ARBA" id="ARBA00018370"/>
    </source>
</evidence>
<evidence type="ECO:0000256" key="5">
    <source>
        <dbReference type="ARBA" id="ARBA00022692"/>
    </source>
</evidence>
<dbReference type="GO" id="GO:0005886">
    <property type="term" value="C:plasma membrane"/>
    <property type="evidence" value="ECO:0007669"/>
    <property type="project" value="UniProtKB-SubCell"/>
</dbReference>
<organism evidence="17 18">
    <name type="scientific">Falsiroseomonas bella</name>
    <dbReference type="NCBI Taxonomy" id="2184016"/>
    <lineage>
        <taxon>Bacteria</taxon>
        <taxon>Pseudomonadati</taxon>
        <taxon>Pseudomonadota</taxon>
        <taxon>Alphaproteobacteria</taxon>
        <taxon>Acetobacterales</taxon>
        <taxon>Roseomonadaceae</taxon>
        <taxon>Falsiroseomonas</taxon>
    </lineage>
</organism>
<evidence type="ECO:0000256" key="13">
    <source>
        <dbReference type="ARBA" id="ARBA00042775"/>
    </source>
</evidence>
<dbReference type="Gene3D" id="1.10.4030.10">
    <property type="entry name" value="Porin chaperone SurA, peptide-binding domain"/>
    <property type="match status" value="1"/>
</dbReference>
<keyword evidence="8" id="KW-0143">Chaperone</keyword>
<dbReference type="Gene3D" id="3.10.50.40">
    <property type="match status" value="1"/>
</dbReference>
<evidence type="ECO:0000256" key="3">
    <source>
        <dbReference type="ARBA" id="ARBA00022475"/>
    </source>
</evidence>
<comment type="similarity">
    <text evidence="11">Belongs to the PpiD chaperone family.</text>
</comment>
<evidence type="ECO:0000256" key="7">
    <source>
        <dbReference type="ARBA" id="ARBA00023136"/>
    </source>
</evidence>
<dbReference type="Pfam" id="PF13624">
    <property type="entry name" value="SurA_N_3"/>
    <property type="match status" value="1"/>
</dbReference>
<feature type="transmembrane region" description="Helical" evidence="15">
    <location>
        <begin position="12"/>
        <end position="30"/>
    </location>
</feature>
<dbReference type="SUPFAM" id="SSF109998">
    <property type="entry name" value="Triger factor/SurA peptide-binding domain-like"/>
    <property type="match status" value="1"/>
</dbReference>
<dbReference type="Pfam" id="PF13145">
    <property type="entry name" value="Rotamase_2"/>
    <property type="match status" value="1"/>
</dbReference>
<dbReference type="OrthoDB" id="9768393at2"/>
<comment type="subcellular location">
    <subcellularLocation>
        <location evidence="1">Cell inner membrane</location>
        <topology evidence="1">Single-pass type II membrane protein</topology>
        <orientation evidence="1">Periplasmic side</orientation>
    </subcellularLocation>
</comment>
<keyword evidence="4" id="KW-0997">Cell inner membrane</keyword>
<reference evidence="18" key="1">
    <citation type="submission" date="2018-05" db="EMBL/GenBank/DDBJ databases">
        <authorList>
            <person name="Du Z."/>
            <person name="Wang X."/>
        </authorList>
    </citation>
    <scope>NUCLEOTIDE SEQUENCE [LARGE SCALE GENOMIC DNA]</scope>
    <source>
        <strain evidence="18">CQN31</strain>
    </source>
</reference>
<dbReference type="InterPro" id="IPR000297">
    <property type="entry name" value="PPIase_PpiC"/>
</dbReference>
<evidence type="ECO:0000256" key="11">
    <source>
        <dbReference type="ARBA" id="ARBA00038408"/>
    </source>
</evidence>
<comment type="caution">
    <text evidence="17">The sequence shown here is derived from an EMBL/GenBank/DDBJ whole genome shotgun (WGS) entry which is preliminary data.</text>
</comment>
<evidence type="ECO:0000256" key="15">
    <source>
        <dbReference type="SAM" id="Phobius"/>
    </source>
</evidence>
<dbReference type="EMBL" id="QGNA01000003">
    <property type="protein sequence ID" value="PWS36132.1"/>
    <property type="molecule type" value="Genomic_DNA"/>
</dbReference>
<keyword evidence="7 15" id="KW-0472">Membrane</keyword>
<evidence type="ECO:0000259" key="16">
    <source>
        <dbReference type="PROSITE" id="PS50198"/>
    </source>
</evidence>
<sequence length="633" mass="68994">MITWFRNLAKSWVAKVLFVLLILSFAVWGIEDIVRNFWRETAVVRMNGAEIEVPQAQNAARRELQRLQRQLGPDFEPSQAVREAIARQAVETLIQENAQRVEAHRLGLATPDEQVAAYVRAIPSFRVGGEFSRAILDQFLRQNDMTEGMFLQLVRDDLQRMQLVGAVRAGAAAPPSLARALFNWERERRVAQVAELTLLDAPEPEPPTQAQLERFHANNPDQFSTPELRDVTLGVLSAETLADQVEVSEEELRAAFEARRGQLETPERRALQQALLPTEEAAQRIAEAWRANDDFDAIGQAAQAAGGAAVTLGDVARADLPVPELAAAAFETPQGGITRPVQSPFGWHVLRIAGVTPGRSITFDEVKDRLREEVALEKAADLAFERANRVEDALAGGATLQEAAQRYGMQVTSLRLDAEGRDAEGAPVPIPVPVDARAETLRAIFTAEPGASPRLQELRQGDGFIAVELRGVSPPALRPFENVEADVRLAFIAEARRRHQEERAAALLAAVRGGQSLEEAARAAGIPSERFGPFGRRPEPGVPGLTIPPELLAPLFAAQRGEATMVPTRAGFAVGQLLEVVPPDAGAEAEALENARRTAQAQSAEDLEAQFAAALRARAEPRINPGLMQQVIP</sequence>
<keyword evidence="5 15" id="KW-0812">Transmembrane</keyword>
<dbReference type="InterPro" id="IPR046357">
    <property type="entry name" value="PPIase_dom_sf"/>
</dbReference>
<accession>A0A317FCI1</accession>
<evidence type="ECO:0000256" key="4">
    <source>
        <dbReference type="ARBA" id="ARBA00022519"/>
    </source>
</evidence>
<evidence type="ECO:0000256" key="9">
    <source>
        <dbReference type="ARBA" id="ARBA00030642"/>
    </source>
</evidence>
<name>A0A317FCI1_9PROT</name>
<feature type="domain" description="PpiC" evidence="16">
    <location>
        <begin position="266"/>
        <end position="354"/>
    </location>
</feature>
<evidence type="ECO:0000256" key="12">
    <source>
        <dbReference type="ARBA" id="ARBA00040743"/>
    </source>
</evidence>
<keyword evidence="14" id="KW-0413">Isomerase</keyword>
<gene>
    <name evidence="17" type="ORF">DFH01_13075</name>
</gene>
<evidence type="ECO:0000256" key="1">
    <source>
        <dbReference type="ARBA" id="ARBA00004382"/>
    </source>
</evidence>
<keyword evidence="18" id="KW-1185">Reference proteome</keyword>
<keyword evidence="3" id="KW-1003">Cell membrane</keyword>
<evidence type="ECO:0000256" key="14">
    <source>
        <dbReference type="PROSITE-ProRule" id="PRU00278"/>
    </source>
</evidence>
<keyword evidence="6 15" id="KW-1133">Transmembrane helix</keyword>
<dbReference type="Proteomes" id="UP000245765">
    <property type="component" value="Unassembled WGS sequence"/>
</dbReference>
<dbReference type="SUPFAM" id="SSF54534">
    <property type="entry name" value="FKBP-like"/>
    <property type="match status" value="1"/>
</dbReference>
<dbReference type="InterPro" id="IPR027304">
    <property type="entry name" value="Trigger_fact/SurA_dom_sf"/>
</dbReference>
<dbReference type="PANTHER" id="PTHR47529:SF1">
    <property type="entry name" value="PERIPLASMIC CHAPERONE PPID"/>
    <property type="match status" value="1"/>
</dbReference>
<evidence type="ECO:0000256" key="6">
    <source>
        <dbReference type="ARBA" id="ARBA00022989"/>
    </source>
</evidence>
<dbReference type="InterPro" id="IPR052029">
    <property type="entry name" value="PpiD_chaperone"/>
</dbReference>
<proteinExistence type="inferred from homology"/>